<comment type="caution">
    <text evidence="1">The sequence shown here is derived from an EMBL/GenBank/DDBJ whole genome shotgun (WGS) entry which is preliminary data.</text>
</comment>
<dbReference type="EMBL" id="MU276547">
    <property type="protein sequence ID" value="KAI0038263.1"/>
    <property type="molecule type" value="Genomic_DNA"/>
</dbReference>
<organism evidence="1 2">
    <name type="scientific">Auriscalpium vulgare</name>
    <dbReference type="NCBI Taxonomy" id="40419"/>
    <lineage>
        <taxon>Eukaryota</taxon>
        <taxon>Fungi</taxon>
        <taxon>Dikarya</taxon>
        <taxon>Basidiomycota</taxon>
        <taxon>Agaricomycotina</taxon>
        <taxon>Agaricomycetes</taxon>
        <taxon>Russulales</taxon>
        <taxon>Auriscalpiaceae</taxon>
        <taxon>Auriscalpium</taxon>
    </lineage>
</organism>
<evidence type="ECO:0000313" key="1">
    <source>
        <dbReference type="EMBL" id="KAI0038263.1"/>
    </source>
</evidence>
<proteinExistence type="predicted"/>
<dbReference type="Proteomes" id="UP000814033">
    <property type="component" value="Unassembled WGS sequence"/>
</dbReference>
<gene>
    <name evidence="1" type="ORF">FA95DRAFT_1578308</name>
</gene>
<evidence type="ECO:0000313" key="2">
    <source>
        <dbReference type="Proteomes" id="UP000814033"/>
    </source>
</evidence>
<reference evidence="1" key="1">
    <citation type="submission" date="2021-02" db="EMBL/GenBank/DDBJ databases">
        <authorList>
            <consortium name="DOE Joint Genome Institute"/>
            <person name="Ahrendt S."/>
            <person name="Looney B.P."/>
            <person name="Miyauchi S."/>
            <person name="Morin E."/>
            <person name="Drula E."/>
            <person name="Courty P.E."/>
            <person name="Chicoki N."/>
            <person name="Fauchery L."/>
            <person name="Kohler A."/>
            <person name="Kuo A."/>
            <person name="Labutti K."/>
            <person name="Pangilinan J."/>
            <person name="Lipzen A."/>
            <person name="Riley R."/>
            <person name="Andreopoulos W."/>
            <person name="He G."/>
            <person name="Johnson J."/>
            <person name="Barry K.W."/>
            <person name="Grigoriev I.V."/>
            <person name="Nagy L."/>
            <person name="Hibbett D."/>
            <person name="Henrissat B."/>
            <person name="Matheny P.B."/>
            <person name="Labbe J."/>
            <person name="Martin F."/>
        </authorList>
    </citation>
    <scope>NUCLEOTIDE SEQUENCE</scope>
    <source>
        <strain evidence="1">FP105234-sp</strain>
    </source>
</reference>
<name>A0ACB8R2L4_9AGAM</name>
<sequence length="424" mass="47838">MRSFTEPSQHLAHWHLVRILIYKVAGEQLELTLRKAAASFAQVTWPSQPLFRFCNLTQLYNSLAMPFHEHLLRTYGSIVKINAFFGDVQLLVSDPRALEYIIVREQDTFEELPSFLEGNRHVFGPSLFATKGAVHRKQRKMLNPVFLVKHIRSLMPVIQNLAYHDGPLEIDMFEQLGLIALESISQAGLGYSFGSFTNEHNEFGIALKSYLPALSKVFLPRLLFSYVSRLPPTLHGTVMDLSDTMHICAKKIYDDKKNLISTANAEAVDRKDIMSILCALRFLLYLVQETDKVPLVEANLSASDENRLLEDEVLAQITYLTDGRGVMIAQDRLREELLNNSIGEGGDLDYDKLITSLPYLDAICCETLRLWPLLALIARTTTKDTTLPLAYPVKTGAGEEKSIFLPKGSDIIVNIVGTKRNRDI</sequence>
<reference evidence="1" key="2">
    <citation type="journal article" date="2022" name="New Phytol.">
        <title>Evolutionary transition to the ectomycorrhizal habit in the genomes of a hyperdiverse lineage of mushroom-forming fungi.</title>
        <authorList>
            <person name="Looney B."/>
            <person name="Miyauchi S."/>
            <person name="Morin E."/>
            <person name="Drula E."/>
            <person name="Courty P.E."/>
            <person name="Kohler A."/>
            <person name="Kuo A."/>
            <person name="LaButti K."/>
            <person name="Pangilinan J."/>
            <person name="Lipzen A."/>
            <person name="Riley R."/>
            <person name="Andreopoulos W."/>
            <person name="He G."/>
            <person name="Johnson J."/>
            <person name="Nolan M."/>
            <person name="Tritt A."/>
            <person name="Barry K.W."/>
            <person name="Grigoriev I.V."/>
            <person name="Nagy L.G."/>
            <person name="Hibbett D."/>
            <person name="Henrissat B."/>
            <person name="Matheny P.B."/>
            <person name="Labbe J."/>
            <person name="Martin F.M."/>
        </authorList>
    </citation>
    <scope>NUCLEOTIDE SEQUENCE</scope>
    <source>
        <strain evidence="1">FP105234-sp</strain>
    </source>
</reference>
<protein>
    <submittedName>
        <fullName evidence="1">Cytochrome P450</fullName>
    </submittedName>
</protein>
<accession>A0ACB8R2L4</accession>
<keyword evidence="2" id="KW-1185">Reference proteome</keyword>